<organism evidence="2 3">
    <name type="scientific">Jeotgalibacillus salarius</name>
    <dbReference type="NCBI Taxonomy" id="546023"/>
    <lineage>
        <taxon>Bacteria</taxon>
        <taxon>Bacillati</taxon>
        <taxon>Bacillota</taxon>
        <taxon>Bacilli</taxon>
        <taxon>Bacillales</taxon>
        <taxon>Caryophanaceae</taxon>
        <taxon>Jeotgalibacillus</taxon>
    </lineage>
</organism>
<dbReference type="RefSeq" id="WP_166786761.1">
    <property type="nucleotide sequence ID" value="NZ_SORX01000003.1"/>
</dbReference>
<name>A0A4Y8LIQ8_9BACL</name>
<dbReference type="EMBL" id="SORX01000003">
    <property type="protein sequence ID" value="TFE02271.1"/>
    <property type="molecule type" value="Genomic_DNA"/>
</dbReference>
<proteinExistence type="predicted"/>
<feature type="transmembrane region" description="Helical" evidence="1">
    <location>
        <begin position="123"/>
        <end position="144"/>
    </location>
</feature>
<comment type="caution">
    <text evidence="2">The sequence shown here is derived from an EMBL/GenBank/DDBJ whole genome shotgun (WGS) entry which is preliminary data.</text>
</comment>
<evidence type="ECO:0000313" key="3">
    <source>
        <dbReference type="Proteomes" id="UP000297776"/>
    </source>
</evidence>
<dbReference type="Proteomes" id="UP000297776">
    <property type="component" value="Unassembled WGS sequence"/>
</dbReference>
<protein>
    <submittedName>
        <fullName evidence="2">Uncharacterized protein</fullName>
    </submittedName>
</protein>
<evidence type="ECO:0000313" key="2">
    <source>
        <dbReference type="EMBL" id="TFE02271.1"/>
    </source>
</evidence>
<dbReference type="AlphaFoldDB" id="A0A4Y8LIQ8"/>
<accession>A0A4Y8LIQ8</accession>
<reference evidence="2 3" key="1">
    <citation type="submission" date="2019-03" db="EMBL/GenBank/DDBJ databases">
        <authorList>
            <person name="Yang Y."/>
        </authorList>
    </citation>
    <scope>NUCLEOTIDE SEQUENCE [LARGE SCALE GENOMIC DNA]</scope>
    <source>
        <strain evidence="2 3">ASL-1</strain>
    </source>
</reference>
<keyword evidence="1" id="KW-1133">Transmembrane helix</keyword>
<keyword evidence="1" id="KW-0472">Membrane</keyword>
<keyword evidence="1" id="KW-0812">Transmembrane</keyword>
<sequence>MKRTPGILVAGFIVLCFFIFPQGSNATSWAYMFVVWDGYVYVVSEEIAEEVGNEIGEVTAFSDMEQLSGNFSNAYREGTKYYSIEGTDTSEAIAVEVGNRYIKAYREQQYQTSDTAPGSEPDYVAGGLIFAGFTAVGGLGVYLFRRRVSAKAG</sequence>
<gene>
    <name evidence="2" type="ORF">E2626_06745</name>
</gene>
<evidence type="ECO:0000256" key="1">
    <source>
        <dbReference type="SAM" id="Phobius"/>
    </source>
</evidence>
<keyword evidence="3" id="KW-1185">Reference proteome</keyword>